<dbReference type="CDD" id="cd09631">
    <property type="entry name" value="DOMON_DOH"/>
    <property type="match status" value="1"/>
</dbReference>
<gene>
    <name evidence="8" type="primary">LOC104598267</name>
</gene>
<feature type="compositionally biased region" description="Low complexity" evidence="5">
    <location>
        <begin position="194"/>
        <end position="211"/>
    </location>
</feature>
<dbReference type="STRING" id="4432.A0A1U8AAA0"/>
<dbReference type="AlphaFoldDB" id="A0A1U8AAA0"/>
<dbReference type="KEGG" id="nnu:104598267"/>
<dbReference type="Proteomes" id="UP000189703">
    <property type="component" value="Unplaced"/>
</dbReference>
<evidence type="ECO:0000256" key="2">
    <source>
        <dbReference type="ARBA" id="ARBA00022448"/>
    </source>
</evidence>
<feature type="signal peptide" evidence="6">
    <location>
        <begin position="1"/>
        <end position="25"/>
    </location>
</feature>
<keyword evidence="7" id="KW-1185">Reference proteome</keyword>
<dbReference type="GO" id="GO:0016020">
    <property type="term" value="C:membrane"/>
    <property type="evidence" value="ECO:0007669"/>
    <property type="project" value="UniProtKB-SubCell"/>
</dbReference>
<comment type="subcellular location">
    <subcellularLocation>
        <location evidence="1">Membrane</location>
    </subcellularLocation>
</comment>
<evidence type="ECO:0000256" key="5">
    <source>
        <dbReference type="SAM" id="MobiDB-lite"/>
    </source>
</evidence>
<keyword evidence="3 6" id="KW-0732">Signal</keyword>
<dbReference type="eggNOG" id="KOG4293">
    <property type="taxonomic scope" value="Eukaryota"/>
</dbReference>
<dbReference type="InterPro" id="IPR045266">
    <property type="entry name" value="DOH_DOMON"/>
</dbReference>
<feature type="region of interest" description="Disordered" evidence="5">
    <location>
        <begin position="193"/>
        <end position="212"/>
    </location>
</feature>
<accession>A0A1U8AAA0</accession>
<proteinExistence type="predicted"/>
<sequence length="231" mass="25131">MEIKTSFVATSYFLCLLGFSSLTNSQTDSCNSNLKIVGIPFNTTSLICQPVWSSEDFILRYQQNGPSLWNFLLSVPDKSSYVAIGFSPNGRMVGSSSIVGWVPTGSNGVIKQYFLGGMKPQTCTPDKGELEVANMTIVSRSSRLYLAFQLKTTQPNPNLIYAIGPQNSFPASPDYFMSEHRSQTSATLNFVAGKSTTNTTTDSSSTKNKSSGGRNTYGVFSILALILPMFI</sequence>
<dbReference type="PANTHER" id="PTHR23130">
    <property type="entry name" value="CYTOCHROME B561 AND DOMON DOMAIN-CONTAINING PROTEIN"/>
    <property type="match status" value="1"/>
</dbReference>
<keyword evidence="4" id="KW-0472">Membrane</keyword>
<dbReference type="PROSITE" id="PS50836">
    <property type="entry name" value="DOMON"/>
    <property type="match status" value="1"/>
</dbReference>
<evidence type="ECO:0000256" key="4">
    <source>
        <dbReference type="ARBA" id="ARBA00023136"/>
    </source>
</evidence>
<dbReference type="OrthoDB" id="19261at2759"/>
<evidence type="ECO:0000313" key="8">
    <source>
        <dbReference type="RefSeq" id="XP_010258533.1"/>
    </source>
</evidence>
<dbReference type="RefSeq" id="XP_010258533.1">
    <property type="nucleotide sequence ID" value="XM_010260231.1"/>
</dbReference>
<dbReference type="SMART" id="SM00664">
    <property type="entry name" value="DoH"/>
    <property type="match status" value="1"/>
</dbReference>
<dbReference type="OMA" id="IVGWVES"/>
<name>A0A1U8AAA0_NELNU</name>
<evidence type="ECO:0000256" key="1">
    <source>
        <dbReference type="ARBA" id="ARBA00004370"/>
    </source>
</evidence>
<keyword evidence="2" id="KW-0813">Transport</keyword>
<dbReference type="GeneID" id="104598267"/>
<protein>
    <submittedName>
        <fullName evidence="8">Cytochrome b561 and DOMON domain-containing protein At3g07570-like</fullName>
    </submittedName>
</protein>
<evidence type="ECO:0000256" key="3">
    <source>
        <dbReference type="ARBA" id="ARBA00022729"/>
    </source>
</evidence>
<feature type="chain" id="PRO_5044198129" evidence="6">
    <location>
        <begin position="26"/>
        <end position="231"/>
    </location>
</feature>
<evidence type="ECO:0000256" key="6">
    <source>
        <dbReference type="SAM" id="SignalP"/>
    </source>
</evidence>
<evidence type="ECO:0000313" key="7">
    <source>
        <dbReference type="Proteomes" id="UP000189703"/>
    </source>
</evidence>
<dbReference type="InterPro" id="IPR005018">
    <property type="entry name" value="DOMON_domain"/>
</dbReference>
<dbReference type="PANTHER" id="PTHR23130:SF171">
    <property type="entry name" value="OS01G0895300 PROTEIN"/>
    <property type="match status" value="1"/>
</dbReference>
<organism evidence="7 8">
    <name type="scientific">Nelumbo nucifera</name>
    <name type="common">Sacred lotus</name>
    <dbReference type="NCBI Taxonomy" id="4432"/>
    <lineage>
        <taxon>Eukaryota</taxon>
        <taxon>Viridiplantae</taxon>
        <taxon>Streptophyta</taxon>
        <taxon>Embryophyta</taxon>
        <taxon>Tracheophyta</taxon>
        <taxon>Spermatophyta</taxon>
        <taxon>Magnoliopsida</taxon>
        <taxon>Proteales</taxon>
        <taxon>Nelumbonaceae</taxon>
        <taxon>Nelumbo</taxon>
    </lineage>
</organism>
<reference evidence="8" key="1">
    <citation type="submission" date="2025-08" db="UniProtKB">
        <authorList>
            <consortium name="RefSeq"/>
        </authorList>
    </citation>
    <scope>IDENTIFICATION</scope>
</reference>